<evidence type="ECO:0000256" key="3">
    <source>
        <dbReference type="ARBA" id="ARBA00022840"/>
    </source>
</evidence>
<evidence type="ECO:0000256" key="5">
    <source>
        <dbReference type="HAMAP-Rule" id="MF_00376"/>
    </source>
</evidence>
<keyword evidence="8" id="KW-1185">Reference proteome</keyword>
<comment type="catalytic activity">
    <reaction evidence="5">
        <text>3'-dephospho-CoA + ATP = ADP + CoA + H(+)</text>
        <dbReference type="Rhea" id="RHEA:18245"/>
        <dbReference type="ChEBI" id="CHEBI:15378"/>
        <dbReference type="ChEBI" id="CHEBI:30616"/>
        <dbReference type="ChEBI" id="CHEBI:57287"/>
        <dbReference type="ChEBI" id="CHEBI:57328"/>
        <dbReference type="ChEBI" id="CHEBI:456216"/>
        <dbReference type="EC" id="2.7.1.24"/>
    </reaction>
</comment>
<reference evidence="7" key="2">
    <citation type="submission" date="2023-01" db="EMBL/GenBank/DDBJ databases">
        <title>Draft genome sequence of Portibacter lacus strain NBRC 108769.</title>
        <authorList>
            <person name="Sun Q."/>
            <person name="Mori K."/>
        </authorList>
    </citation>
    <scope>NUCLEOTIDE SEQUENCE</scope>
    <source>
        <strain evidence="7">NBRC 108769</strain>
    </source>
</reference>
<keyword evidence="5" id="KW-0808">Transferase</keyword>
<comment type="subcellular location">
    <subcellularLocation>
        <location evidence="5">Cytoplasm</location>
    </subcellularLocation>
</comment>
<evidence type="ECO:0000313" key="7">
    <source>
        <dbReference type="EMBL" id="GLR15487.1"/>
    </source>
</evidence>
<dbReference type="Gene3D" id="3.40.50.300">
    <property type="entry name" value="P-loop containing nucleotide triphosphate hydrolases"/>
    <property type="match status" value="1"/>
</dbReference>
<keyword evidence="5" id="KW-0963">Cytoplasm</keyword>
<dbReference type="HAMAP" id="MF_00376">
    <property type="entry name" value="Dephospho_CoA_kinase"/>
    <property type="match status" value="1"/>
</dbReference>
<evidence type="ECO:0000256" key="2">
    <source>
        <dbReference type="ARBA" id="ARBA00022741"/>
    </source>
</evidence>
<comment type="function">
    <text evidence="5">Catalyzes the phosphorylation of the 3'-hydroxyl group of dephosphocoenzyme A to form coenzyme A.</text>
</comment>
<dbReference type="Pfam" id="PF01121">
    <property type="entry name" value="CoaE"/>
    <property type="match status" value="1"/>
</dbReference>
<dbReference type="EC" id="2.7.1.24" evidence="5 6"/>
<gene>
    <name evidence="5 7" type="primary">coaE</name>
    <name evidence="7" type="ORF">GCM10007940_01020</name>
</gene>
<keyword evidence="3 5" id="KW-0067">ATP-binding</keyword>
<organism evidence="7 8">
    <name type="scientific">Portibacter lacus</name>
    <dbReference type="NCBI Taxonomy" id="1099794"/>
    <lineage>
        <taxon>Bacteria</taxon>
        <taxon>Pseudomonadati</taxon>
        <taxon>Bacteroidota</taxon>
        <taxon>Saprospiria</taxon>
        <taxon>Saprospirales</taxon>
        <taxon>Haliscomenobacteraceae</taxon>
        <taxon>Portibacter</taxon>
    </lineage>
</organism>
<evidence type="ECO:0000313" key="8">
    <source>
        <dbReference type="Proteomes" id="UP001156666"/>
    </source>
</evidence>
<sequence>MKTIGLTGGMGSGKSYIGAIFKLMKIPIYDSDFHAKRLMIESEEVRNQIISLLGSEAYNADQTLNREFVASQIFNDNKKLTQINEIVHPAVRKDFSEFAAAHTDSSYVINEAALFVENGTYQDFDYLITVVAPMQTRLRRLKLRDKKPEKEILKRITQQSSDRDKILKSHFVIYNDELQDLFQQITAIHQAVGK</sequence>
<dbReference type="GO" id="GO:0005524">
    <property type="term" value="F:ATP binding"/>
    <property type="evidence" value="ECO:0007669"/>
    <property type="project" value="UniProtKB-UniRule"/>
</dbReference>
<comment type="pathway">
    <text evidence="5">Cofactor biosynthesis; coenzyme A biosynthesis; CoA from (R)-pantothenate: step 5/5.</text>
</comment>
<dbReference type="NCBIfam" id="TIGR00152">
    <property type="entry name" value="dephospho-CoA kinase"/>
    <property type="match status" value="1"/>
</dbReference>
<dbReference type="GO" id="GO:0015937">
    <property type="term" value="P:coenzyme A biosynthetic process"/>
    <property type="evidence" value="ECO:0007669"/>
    <property type="project" value="UniProtKB-UniRule"/>
</dbReference>
<comment type="caution">
    <text evidence="7">The sequence shown here is derived from an EMBL/GenBank/DDBJ whole genome shotgun (WGS) entry which is preliminary data.</text>
</comment>
<evidence type="ECO:0000256" key="4">
    <source>
        <dbReference type="ARBA" id="ARBA00022993"/>
    </source>
</evidence>
<keyword evidence="2 5" id="KW-0547">Nucleotide-binding</keyword>
<dbReference type="GO" id="GO:0005737">
    <property type="term" value="C:cytoplasm"/>
    <property type="evidence" value="ECO:0007669"/>
    <property type="project" value="UniProtKB-SubCell"/>
</dbReference>
<dbReference type="AlphaFoldDB" id="A0AA37SLK1"/>
<reference evidence="7" key="1">
    <citation type="journal article" date="2014" name="Int. J. Syst. Evol. Microbiol.">
        <title>Complete genome sequence of Corynebacterium casei LMG S-19264T (=DSM 44701T), isolated from a smear-ripened cheese.</title>
        <authorList>
            <consortium name="US DOE Joint Genome Institute (JGI-PGF)"/>
            <person name="Walter F."/>
            <person name="Albersmeier A."/>
            <person name="Kalinowski J."/>
            <person name="Ruckert C."/>
        </authorList>
    </citation>
    <scope>NUCLEOTIDE SEQUENCE</scope>
    <source>
        <strain evidence="7">NBRC 108769</strain>
    </source>
</reference>
<keyword evidence="5 7" id="KW-0418">Kinase</keyword>
<name>A0AA37SLK1_9BACT</name>
<dbReference type="InterPro" id="IPR001977">
    <property type="entry name" value="Depp_CoAkinase"/>
</dbReference>
<dbReference type="EMBL" id="BSOH01000001">
    <property type="protein sequence ID" value="GLR15487.1"/>
    <property type="molecule type" value="Genomic_DNA"/>
</dbReference>
<accession>A0AA37SLK1</accession>
<evidence type="ECO:0000256" key="1">
    <source>
        <dbReference type="ARBA" id="ARBA00009018"/>
    </source>
</evidence>
<dbReference type="SUPFAM" id="SSF52540">
    <property type="entry name" value="P-loop containing nucleoside triphosphate hydrolases"/>
    <property type="match status" value="1"/>
</dbReference>
<protein>
    <recommendedName>
        <fullName evidence="5 6">Dephospho-CoA kinase</fullName>
        <ecNumber evidence="5 6">2.7.1.24</ecNumber>
    </recommendedName>
    <alternativeName>
        <fullName evidence="5">Dephosphocoenzyme A kinase</fullName>
    </alternativeName>
</protein>
<dbReference type="RefSeq" id="WP_235292379.1">
    <property type="nucleotide sequence ID" value="NZ_BSOH01000001.1"/>
</dbReference>
<dbReference type="PANTHER" id="PTHR10695:SF46">
    <property type="entry name" value="BIFUNCTIONAL COENZYME A SYNTHASE-RELATED"/>
    <property type="match status" value="1"/>
</dbReference>
<dbReference type="GO" id="GO:0004140">
    <property type="term" value="F:dephospho-CoA kinase activity"/>
    <property type="evidence" value="ECO:0007669"/>
    <property type="project" value="UniProtKB-UniRule"/>
</dbReference>
<comment type="similarity">
    <text evidence="1 5">Belongs to the CoaE family.</text>
</comment>
<dbReference type="CDD" id="cd02022">
    <property type="entry name" value="DPCK"/>
    <property type="match status" value="1"/>
</dbReference>
<dbReference type="Proteomes" id="UP001156666">
    <property type="component" value="Unassembled WGS sequence"/>
</dbReference>
<feature type="binding site" evidence="5">
    <location>
        <begin position="11"/>
        <end position="16"/>
    </location>
    <ligand>
        <name>ATP</name>
        <dbReference type="ChEBI" id="CHEBI:30616"/>
    </ligand>
</feature>
<evidence type="ECO:0000256" key="6">
    <source>
        <dbReference type="NCBIfam" id="TIGR00152"/>
    </source>
</evidence>
<dbReference type="PANTHER" id="PTHR10695">
    <property type="entry name" value="DEPHOSPHO-COA KINASE-RELATED"/>
    <property type="match status" value="1"/>
</dbReference>
<keyword evidence="4 5" id="KW-0173">Coenzyme A biosynthesis</keyword>
<dbReference type="PROSITE" id="PS51219">
    <property type="entry name" value="DPCK"/>
    <property type="match status" value="1"/>
</dbReference>
<dbReference type="InterPro" id="IPR027417">
    <property type="entry name" value="P-loop_NTPase"/>
</dbReference>
<proteinExistence type="inferred from homology"/>